<evidence type="ECO:0000256" key="1">
    <source>
        <dbReference type="ARBA" id="ARBA00008791"/>
    </source>
</evidence>
<dbReference type="SUPFAM" id="SSF52402">
    <property type="entry name" value="Adenine nucleotide alpha hydrolases-like"/>
    <property type="match status" value="2"/>
</dbReference>
<accession>A0ABQ1LY09</accession>
<comment type="similarity">
    <text evidence="1">Belongs to the universal stress protein A family.</text>
</comment>
<dbReference type="Proteomes" id="UP000597338">
    <property type="component" value="Unassembled WGS sequence"/>
</dbReference>
<feature type="domain" description="UspA" evidence="2">
    <location>
        <begin position="214"/>
        <end position="276"/>
    </location>
</feature>
<keyword evidence="4" id="KW-1185">Reference proteome</keyword>
<dbReference type="InterPro" id="IPR006016">
    <property type="entry name" value="UspA"/>
</dbReference>
<dbReference type="EMBL" id="BMIK01000007">
    <property type="protein sequence ID" value="GGC30412.1"/>
    <property type="molecule type" value="Genomic_DNA"/>
</dbReference>
<evidence type="ECO:0000259" key="2">
    <source>
        <dbReference type="Pfam" id="PF00582"/>
    </source>
</evidence>
<dbReference type="PANTHER" id="PTHR46268">
    <property type="entry name" value="STRESS RESPONSE PROTEIN NHAX"/>
    <property type="match status" value="1"/>
</dbReference>
<evidence type="ECO:0000313" key="4">
    <source>
        <dbReference type="Proteomes" id="UP000597338"/>
    </source>
</evidence>
<gene>
    <name evidence="3" type="ORF">GCM10011386_23030</name>
</gene>
<feature type="domain" description="UspA" evidence="2">
    <location>
        <begin position="2"/>
        <end position="144"/>
    </location>
</feature>
<sequence length="281" mass="30678">MQTIIITTDFSESSLNAAKYGAALAKPLGVGHIILYHSYDNAPLATEVPVAEMDTPLAHEGSLLALEIVEEALKQVLGDAANVSIELVANGSPLVFGVQQLAEQHRAALVVAGATGKSSLERMLIGSSAVGLASDHKVPLLIVPKEARFTPIEKVVFACDLKQVSHTTPVAEIGIWLERLRAKLLVLHVALEGKRFNPDLIPEQYTMHSLLDGFDPEYHYTESDDIADEIEDFAEDHNAGLIITIPKSYGFFERLFHRSVSKRLIKASEIPLLLLRERGSV</sequence>
<organism evidence="3 4">
    <name type="scientific">Parapedobacter defluvii</name>
    <dbReference type="NCBI Taxonomy" id="2045106"/>
    <lineage>
        <taxon>Bacteria</taxon>
        <taxon>Pseudomonadati</taxon>
        <taxon>Bacteroidota</taxon>
        <taxon>Sphingobacteriia</taxon>
        <taxon>Sphingobacteriales</taxon>
        <taxon>Sphingobacteriaceae</taxon>
        <taxon>Parapedobacter</taxon>
    </lineage>
</organism>
<evidence type="ECO:0000313" key="3">
    <source>
        <dbReference type="EMBL" id="GGC30412.1"/>
    </source>
</evidence>
<proteinExistence type="inferred from homology"/>
<dbReference type="InterPro" id="IPR006015">
    <property type="entry name" value="Universal_stress_UspA"/>
</dbReference>
<dbReference type="CDD" id="cd00293">
    <property type="entry name" value="USP-like"/>
    <property type="match status" value="1"/>
</dbReference>
<protein>
    <recommendedName>
        <fullName evidence="2">UspA domain-containing protein</fullName>
    </recommendedName>
</protein>
<dbReference type="RefSeq" id="WP_188750786.1">
    <property type="nucleotide sequence ID" value="NZ_BMIK01000007.1"/>
</dbReference>
<name>A0ABQ1LY09_9SPHI</name>
<dbReference type="Pfam" id="PF00582">
    <property type="entry name" value="Usp"/>
    <property type="match status" value="2"/>
</dbReference>
<dbReference type="PRINTS" id="PR01438">
    <property type="entry name" value="UNVRSLSTRESS"/>
</dbReference>
<dbReference type="Gene3D" id="3.40.50.12370">
    <property type="match status" value="1"/>
</dbReference>
<comment type="caution">
    <text evidence="3">The sequence shown here is derived from an EMBL/GenBank/DDBJ whole genome shotgun (WGS) entry which is preliminary data.</text>
</comment>
<reference evidence="4" key="1">
    <citation type="journal article" date="2019" name="Int. J. Syst. Evol. Microbiol.">
        <title>The Global Catalogue of Microorganisms (GCM) 10K type strain sequencing project: providing services to taxonomists for standard genome sequencing and annotation.</title>
        <authorList>
            <consortium name="The Broad Institute Genomics Platform"/>
            <consortium name="The Broad Institute Genome Sequencing Center for Infectious Disease"/>
            <person name="Wu L."/>
            <person name="Ma J."/>
        </authorList>
    </citation>
    <scope>NUCLEOTIDE SEQUENCE [LARGE SCALE GENOMIC DNA]</scope>
    <source>
        <strain evidence="4">CGMCC 1.15342</strain>
    </source>
</reference>
<dbReference type="PANTHER" id="PTHR46268:SF6">
    <property type="entry name" value="UNIVERSAL STRESS PROTEIN UP12"/>
    <property type="match status" value="1"/>
</dbReference>